<gene>
    <name evidence="9" type="ORF">BSTAB16_4306</name>
</gene>
<dbReference type="GO" id="GO:0005886">
    <property type="term" value="C:plasma membrane"/>
    <property type="evidence" value="ECO:0007669"/>
    <property type="project" value="UniProtKB-SubCell"/>
</dbReference>
<keyword evidence="6 8" id="KW-1133">Transmembrane helix</keyword>
<evidence type="ECO:0000256" key="4">
    <source>
        <dbReference type="ARBA" id="ARBA00022475"/>
    </source>
</evidence>
<evidence type="ECO:0000256" key="1">
    <source>
        <dbReference type="ARBA" id="ARBA00004651"/>
    </source>
</evidence>
<comment type="similarity">
    <text evidence="2 8">Belongs to the 4-toluene sulfonate uptake permease (TSUP) (TC 2.A.102) family.</text>
</comment>
<evidence type="ECO:0000313" key="9">
    <source>
        <dbReference type="EMBL" id="VBB14117.1"/>
    </source>
</evidence>
<reference evidence="9 10" key="1">
    <citation type="submission" date="2017-11" db="EMBL/GenBank/DDBJ databases">
        <authorList>
            <person name="Seth-Smith MB H."/>
        </authorList>
    </citation>
    <scope>NUCLEOTIDE SEQUENCE [LARGE SCALE GENOMIC DNA]</scope>
    <source>
        <strain evidence="9">E</strain>
    </source>
</reference>
<keyword evidence="4 8" id="KW-1003">Cell membrane</keyword>
<name>A0AAJ5T629_9BURK</name>
<evidence type="ECO:0000256" key="8">
    <source>
        <dbReference type="RuleBase" id="RU363041"/>
    </source>
</evidence>
<proteinExistence type="inferred from homology"/>
<evidence type="ECO:0000313" key="10">
    <source>
        <dbReference type="Proteomes" id="UP000268684"/>
    </source>
</evidence>
<keyword evidence="10" id="KW-1185">Reference proteome</keyword>
<evidence type="ECO:0000256" key="2">
    <source>
        <dbReference type="ARBA" id="ARBA00009142"/>
    </source>
</evidence>
<feature type="transmembrane region" description="Helical" evidence="8">
    <location>
        <begin position="118"/>
        <end position="137"/>
    </location>
</feature>
<feature type="transmembrane region" description="Helical" evidence="8">
    <location>
        <begin position="149"/>
        <end position="175"/>
    </location>
</feature>
<dbReference type="PANTHER" id="PTHR30269">
    <property type="entry name" value="TRANSMEMBRANE PROTEIN YFCA"/>
    <property type="match status" value="1"/>
</dbReference>
<dbReference type="PANTHER" id="PTHR30269:SF32">
    <property type="entry name" value="MEMBRANE TRANSPORTER PROTEIN-RELATED"/>
    <property type="match status" value="1"/>
</dbReference>
<feature type="transmembrane region" description="Helical" evidence="8">
    <location>
        <begin position="187"/>
        <end position="207"/>
    </location>
</feature>
<evidence type="ECO:0000256" key="7">
    <source>
        <dbReference type="ARBA" id="ARBA00023136"/>
    </source>
</evidence>
<evidence type="ECO:0000256" key="5">
    <source>
        <dbReference type="ARBA" id="ARBA00022692"/>
    </source>
</evidence>
<comment type="subcellular location">
    <subcellularLocation>
        <location evidence="1 8">Cell membrane</location>
        <topology evidence="1 8">Multi-pass membrane protein</topology>
    </subcellularLocation>
</comment>
<evidence type="ECO:0000256" key="3">
    <source>
        <dbReference type="ARBA" id="ARBA00022448"/>
    </source>
</evidence>
<sequence length="282" mass="28648">MIHFNLTEGVLVSSLQGLTPFDLAGIAVALLLGGMVKGVTGIGVPLIAMPILSQFLPIRHAVLLLSMPIILGNIPQALEGGQVLATARKIAAPIAGTVIGNIVGVAILLSLNPGHAQAASGALLIVAATLMLAAPKLNLPDAWQKPVGFVLGFGAALMESIASVPGPLLATYLISSGATGRVFTKQIAIILVVSIVTLITTFSGAAHASAADLAISAAASLPAIAGMWLVRPLRDKMSPKVFRMVVLLFVLVAASQMIWKSGALRHGGSPAAQTNGPHAAGK</sequence>
<feature type="transmembrane region" description="Helical" evidence="8">
    <location>
        <begin position="60"/>
        <end position="78"/>
    </location>
</feature>
<feature type="transmembrane region" description="Helical" evidence="8">
    <location>
        <begin position="23"/>
        <end position="48"/>
    </location>
</feature>
<protein>
    <recommendedName>
        <fullName evidence="8">Probable membrane transporter protein</fullName>
    </recommendedName>
</protein>
<dbReference type="Pfam" id="PF01925">
    <property type="entry name" value="TauE"/>
    <property type="match status" value="1"/>
</dbReference>
<dbReference type="EMBL" id="LR025743">
    <property type="protein sequence ID" value="VBB14117.1"/>
    <property type="molecule type" value="Genomic_DNA"/>
</dbReference>
<dbReference type="RefSeq" id="WP_122169739.1">
    <property type="nucleotide sequence ID" value="NZ_LR025743.1"/>
</dbReference>
<feature type="transmembrane region" description="Helical" evidence="8">
    <location>
        <begin position="213"/>
        <end position="230"/>
    </location>
</feature>
<keyword evidence="5 8" id="KW-0812">Transmembrane</keyword>
<dbReference type="Proteomes" id="UP000268684">
    <property type="component" value="Chromosome II"/>
</dbReference>
<feature type="transmembrane region" description="Helical" evidence="8">
    <location>
        <begin position="90"/>
        <end position="111"/>
    </location>
</feature>
<keyword evidence="7 8" id="KW-0472">Membrane</keyword>
<accession>A0AAJ5T629</accession>
<dbReference type="InterPro" id="IPR002781">
    <property type="entry name" value="TM_pro_TauE-like"/>
</dbReference>
<dbReference type="AlphaFoldDB" id="A0AAJ5T629"/>
<dbReference type="InterPro" id="IPR052017">
    <property type="entry name" value="TSUP"/>
</dbReference>
<dbReference type="GeneID" id="71056741"/>
<feature type="transmembrane region" description="Helical" evidence="8">
    <location>
        <begin position="242"/>
        <end position="259"/>
    </location>
</feature>
<organism evidence="9 10">
    <name type="scientific">Burkholderia stabilis</name>
    <dbReference type="NCBI Taxonomy" id="95485"/>
    <lineage>
        <taxon>Bacteria</taxon>
        <taxon>Pseudomonadati</taxon>
        <taxon>Pseudomonadota</taxon>
        <taxon>Betaproteobacteria</taxon>
        <taxon>Burkholderiales</taxon>
        <taxon>Burkholderiaceae</taxon>
        <taxon>Burkholderia</taxon>
        <taxon>Burkholderia cepacia complex</taxon>
    </lineage>
</organism>
<keyword evidence="3" id="KW-0813">Transport</keyword>
<evidence type="ECO:0000256" key="6">
    <source>
        <dbReference type="ARBA" id="ARBA00022989"/>
    </source>
</evidence>